<accession>A0A4Z2CM92</accession>
<gene>
    <name evidence="1" type="ORF">EWB00_009619</name>
</gene>
<feature type="non-terminal residue" evidence="1">
    <location>
        <position position="1"/>
    </location>
</feature>
<comment type="caution">
    <text evidence="1">The sequence shown here is derived from an EMBL/GenBank/DDBJ whole genome shotgun (WGS) entry which is preliminary data.</text>
</comment>
<sequence length="63" mass="7205">GTITDKELIYQKSIPAPNSQLYTLLTIIPSFRCRAQTIKNKCITESIRNVNCTWCTKTNRCVL</sequence>
<proteinExistence type="predicted"/>
<organism evidence="1 2">
    <name type="scientific">Schistosoma japonicum</name>
    <name type="common">Blood fluke</name>
    <dbReference type="NCBI Taxonomy" id="6182"/>
    <lineage>
        <taxon>Eukaryota</taxon>
        <taxon>Metazoa</taxon>
        <taxon>Spiralia</taxon>
        <taxon>Lophotrochozoa</taxon>
        <taxon>Platyhelminthes</taxon>
        <taxon>Trematoda</taxon>
        <taxon>Digenea</taxon>
        <taxon>Strigeidida</taxon>
        <taxon>Schistosomatoidea</taxon>
        <taxon>Schistosomatidae</taxon>
        <taxon>Schistosoma</taxon>
    </lineage>
</organism>
<protein>
    <recommendedName>
        <fullName evidence="3">Egg protein</fullName>
    </recommendedName>
</protein>
<dbReference type="AlphaFoldDB" id="A0A4Z2CM92"/>
<dbReference type="EMBL" id="SKCS01000585">
    <property type="protein sequence ID" value="TNN05150.1"/>
    <property type="molecule type" value="Genomic_DNA"/>
</dbReference>
<evidence type="ECO:0008006" key="3">
    <source>
        <dbReference type="Google" id="ProtNLM"/>
    </source>
</evidence>
<keyword evidence="2" id="KW-1185">Reference proteome</keyword>
<evidence type="ECO:0000313" key="2">
    <source>
        <dbReference type="Proteomes" id="UP000311919"/>
    </source>
</evidence>
<name>A0A4Z2CM92_SCHJA</name>
<dbReference type="Proteomes" id="UP000311919">
    <property type="component" value="Unassembled WGS sequence"/>
</dbReference>
<feature type="non-terminal residue" evidence="1">
    <location>
        <position position="63"/>
    </location>
</feature>
<evidence type="ECO:0000313" key="1">
    <source>
        <dbReference type="EMBL" id="TNN05150.1"/>
    </source>
</evidence>
<reference evidence="1 2" key="1">
    <citation type="submission" date="2019-03" db="EMBL/GenBank/DDBJ databases">
        <title>An improved genome assembly of the fluke Schistosoma japonicum.</title>
        <authorList>
            <person name="Hu W."/>
            <person name="Luo F."/>
            <person name="Yin M."/>
            <person name="Mo X."/>
            <person name="Sun C."/>
            <person name="Wu Q."/>
            <person name="Zhu B."/>
            <person name="Xiang M."/>
            <person name="Wang J."/>
            <person name="Wang Y."/>
            <person name="Zhang T."/>
            <person name="Xu B."/>
            <person name="Zheng H."/>
            <person name="Feng Z."/>
        </authorList>
    </citation>
    <scope>NUCLEOTIDE SEQUENCE [LARGE SCALE GENOMIC DNA]</scope>
    <source>
        <strain evidence="1">HuSjv2</strain>
        <tissue evidence="1">Worms</tissue>
    </source>
</reference>